<dbReference type="GO" id="GO:0102373">
    <property type="term" value="F:beta-amyrin 28-monooxygenase activity"/>
    <property type="evidence" value="ECO:0007669"/>
    <property type="project" value="UniProtKB-EC"/>
</dbReference>
<proteinExistence type="inferred from homology"/>
<accession>A0A9R0I8E7</accession>
<dbReference type="GO" id="GO:0005506">
    <property type="term" value="F:iron ion binding"/>
    <property type="evidence" value="ECO:0007669"/>
    <property type="project" value="InterPro"/>
</dbReference>
<dbReference type="InterPro" id="IPR002401">
    <property type="entry name" value="Cyt_P450_E_grp-I"/>
</dbReference>
<evidence type="ECO:0000256" key="15">
    <source>
        <dbReference type="ARBA" id="ARBA00093231"/>
    </source>
</evidence>
<dbReference type="PANTHER" id="PTHR24286">
    <property type="entry name" value="CYTOCHROME P450 26"/>
    <property type="match status" value="1"/>
</dbReference>
<dbReference type="PRINTS" id="PR00385">
    <property type="entry name" value="P450"/>
</dbReference>
<dbReference type="GO" id="GO:0016135">
    <property type="term" value="P:saponin biosynthetic process"/>
    <property type="evidence" value="ECO:0007669"/>
    <property type="project" value="UniProtKB-ARBA"/>
</dbReference>
<keyword evidence="10 16" id="KW-0408">Iron</keyword>
<evidence type="ECO:0000256" key="17">
    <source>
        <dbReference type="RuleBase" id="RU000461"/>
    </source>
</evidence>
<organism evidence="18 19">
    <name type="scientific">Spinacia oleracea</name>
    <name type="common">Spinach</name>
    <dbReference type="NCBI Taxonomy" id="3562"/>
    <lineage>
        <taxon>Eukaryota</taxon>
        <taxon>Viridiplantae</taxon>
        <taxon>Streptophyta</taxon>
        <taxon>Embryophyta</taxon>
        <taxon>Tracheophyta</taxon>
        <taxon>Spermatophyta</taxon>
        <taxon>Magnoliopsida</taxon>
        <taxon>eudicotyledons</taxon>
        <taxon>Gunneridae</taxon>
        <taxon>Pentapetalae</taxon>
        <taxon>Caryophyllales</taxon>
        <taxon>Chenopodiaceae</taxon>
        <taxon>Chenopodioideae</taxon>
        <taxon>Anserineae</taxon>
        <taxon>Spinacia</taxon>
    </lineage>
</organism>
<evidence type="ECO:0000256" key="14">
    <source>
        <dbReference type="ARBA" id="ARBA00066327"/>
    </source>
</evidence>
<comment type="catalytic activity">
    <reaction evidence="15">
        <text>beta-amyrin + 3 reduced [NADPH--hemoprotein reductase] + 3 O2 = oleanolate + 3 oxidized [NADPH--hemoprotein reductase] + 4 H2O + 4 H(+)</text>
        <dbReference type="Rhea" id="RHEA:43068"/>
        <dbReference type="Rhea" id="RHEA-COMP:11964"/>
        <dbReference type="Rhea" id="RHEA-COMP:11965"/>
        <dbReference type="ChEBI" id="CHEBI:10352"/>
        <dbReference type="ChEBI" id="CHEBI:15377"/>
        <dbReference type="ChEBI" id="CHEBI:15378"/>
        <dbReference type="ChEBI" id="CHEBI:15379"/>
        <dbReference type="ChEBI" id="CHEBI:57618"/>
        <dbReference type="ChEBI" id="CHEBI:58210"/>
        <dbReference type="ChEBI" id="CHEBI:82828"/>
        <dbReference type="EC" id="1.14.14.126"/>
    </reaction>
    <physiologicalReaction direction="left-to-right" evidence="15">
        <dbReference type="Rhea" id="RHEA:43069"/>
    </physiologicalReaction>
</comment>
<evidence type="ECO:0000256" key="10">
    <source>
        <dbReference type="ARBA" id="ARBA00023004"/>
    </source>
</evidence>
<evidence type="ECO:0000256" key="13">
    <source>
        <dbReference type="ARBA" id="ARBA00023180"/>
    </source>
</evidence>
<dbReference type="Pfam" id="PF00067">
    <property type="entry name" value="p450"/>
    <property type="match status" value="1"/>
</dbReference>
<keyword evidence="9 17" id="KW-0560">Oxidoreductase</keyword>
<evidence type="ECO:0000256" key="1">
    <source>
        <dbReference type="ARBA" id="ARBA00001971"/>
    </source>
</evidence>
<dbReference type="PROSITE" id="PS00086">
    <property type="entry name" value="CYTOCHROME_P450"/>
    <property type="match status" value="1"/>
</dbReference>
<evidence type="ECO:0000256" key="4">
    <source>
        <dbReference type="ARBA" id="ARBA00022617"/>
    </source>
</evidence>
<protein>
    <recommendedName>
        <fullName evidence="14">beta-amyrin 28-monooxygenase</fullName>
        <ecNumber evidence="14">1.14.14.126</ecNumber>
    </recommendedName>
</protein>
<keyword evidence="6 16" id="KW-0479">Metal-binding</keyword>
<evidence type="ECO:0000256" key="12">
    <source>
        <dbReference type="ARBA" id="ARBA00023136"/>
    </source>
</evidence>
<dbReference type="KEGG" id="soe:110783981"/>
<evidence type="ECO:0000256" key="11">
    <source>
        <dbReference type="ARBA" id="ARBA00023033"/>
    </source>
</evidence>
<dbReference type="Gene3D" id="1.10.630.10">
    <property type="entry name" value="Cytochrome P450"/>
    <property type="match status" value="1"/>
</dbReference>
<evidence type="ECO:0000256" key="8">
    <source>
        <dbReference type="ARBA" id="ARBA00022989"/>
    </source>
</evidence>
<reference evidence="19" key="2">
    <citation type="submission" date="2025-08" db="UniProtKB">
        <authorList>
            <consortium name="RefSeq"/>
        </authorList>
    </citation>
    <scope>IDENTIFICATION</scope>
    <source>
        <tissue evidence="19">Leaf</tissue>
    </source>
</reference>
<dbReference type="GO" id="GO:0004497">
    <property type="term" value="F:monooxygenase activity"/>
    <property type="evidence" value="ECO:0000318"/>
    <property type="project" value="GO_Central"/>
</dbReference>
<keyword evidence="18" id="KW-1185">Reference proteome</keyword>
<evidence type="ECO:0000256" key="5">
    <source>
        <dbReference type="ARBA" id="ARBA00022692"/>
    </source>
</evidence>
<keyword evidence="7" id="KW-0735">Signal-anchor</keyword>
<comment type="subcellular location">
    <subcellularLocation>
        <location evidence="2">Membrane</location>
        <topology evidence="2">Single-pass type II membrane protein</topology>
    </subcellularLocation>
</comment>
<dbReference type="GO" id="GO:0016020">
    <property type="term" value="C:membrane"/>
    <property type="evidence" value="ECO:0007669"/>
    <property type="project" value="UniProtKB-SubCell"/>
</dbReference>
<name>A0A9R0I8E7_SPIOL</name>
<dbReference type="SUPFAM" id="SSF48264">
    <property type="entry name" value="Cytochrome P450"/>
    <property type="match status" value="1"/>
</dbReference>
<dbReference type="OrthoDB" id="1372046at2759"/>
<evidence type="ECO:0000256" key="6">
    <source>
        <dbReference type="ARBA" id="ARBA00022723"/>
    </source>
</evidence>
<dbReference type="PANTHER" id="PTHR24286:SF349">
    <property type="entry name" value="CYTOCHROME P450 716A1-RELATED"/>
    <property type="match status" value="1"/>
</dbReference>
<dbReference type="AlphaFoldDB" id="A0A9R0I8E7"/>
<dbReference type="InterPro" id="IPR001128">
    <property type="entry name" value="Cyt_P450"/>
</dbReference>
<evidence type="ECO:0000313" key="19">
    <source>
        <dbReference type="RefSeq" id="XP_021844085.1"/>
    </source>
</evidence>
<feature type="binding site" description="axial binding residue" evidence="16">
    <location>
        <position position="427"/>
    </location>
    <ligand>
        <name>heme</name>
        <dbReference type="ChEBI" id="CHEBI:30413"/>
    </ligand>
    <ligandPart>
        <name>Fe</name>
        <dbReference type="ChEBI" id="CHEBI:18248"/>
    </ligandPart>
</feature>
<dbReference type="EC" id="1.14.14.126" evidence="14"/>
<comment type="cofactor">
    <cofactor evidence="1 16">
        <name>heme</name>
        <dbReference type="ChEBI" id="CHEBI:30413"/>
    </cofactor>
</comment>
<dbReference type="InterPro" id="IPR036396">
    <property type="entry name" value="Cyt_P450_sf"/>
</dbReference>
<keyword evidence="5" id="KW-0812">Transmembrane</keyword>
<dbReference type="Proteomes" id="UP000813463">
    <property type="component" value="Chromosome 1"/>
</dbReference>
<keyword evidence="13" id="KW-0325">Glycoprotein</keyword>
<keyword evidence="12" id="KW-0472">Membrane</keyword>
<dbReference type="InterPro" id="IPR017972">
    <property type="entry name" value="Cyt_P450_CS"/>
</dbReference>
<reference evidence="18" key="1">
    <citation type="journal article" date="2021" name="Nat. Commun.">
        <title>Genomic analyses provide insights into spinach domestication and the genetic basis of agronomic traits.</title>
        <authorList>
            <person name="Cai X."/>
            <person name="Sun X."/>
            <person name="Xu C."/>
            <person name="Sun H."/>
            <person name="Wang X."/>
            <person name="Ge C."/>
            <person name="Zhang Z."/>
            <person name="Wang Q."/>
            <person name="Fei Z."/>
            <person name="Jiao C."/>
            <person name="Wang Q."/>
        </authorList>
    </citation>
    <scope>NUCLEOTIDE SEQUENCE [LARGE SCALE GENOMIC DNA]</scope>
    <source>
        <strain evidence="18">cv. Varoflay</strain>
    </source>
</reference>
<evidence type="ECO:0000256" key="3">
    <source>
        <dbReference type="ARBA" id="ARBA00010617"/>
    </source>
</evidence>
<dbReference type="GO" id="GO:0020037">
    <property type="term" value="F:heme binding"/>
    <property type="evidence" value="ECO:0007669"/>
    <property type="project" value="InterPro"/>
</dbReference>
<gene>
    <name evidence="19" type="primary">LOC110783981</name>
</gene>
<keyword evidence="11 17" id="KW-0503">Monooxygenase</keyword>
<keyword evidence="4 16" id="KW-0349">Heme</keyword>
<dbReference type="RefSeq" id="XP_021844085.1">
    <property type="nucleotide sequence ID" value="XM_021988393.2"/>
</dbReference>
<dbReference type="FunFam" id="1.10.630.10:FF:000022">
    <property type="entry name" value="Taxadiene 5-alpha hydroxylase"/>
    <property type="match status" value="1"/>
</dbReference>
<dbReference type="GO" id="GO:0016104">
    <property type="term" value="P:triterpenoid biosynthetic process"/>
    <property type="evidence" value="ECO:0007669"/>
    <property type="project" value="UniProtKB-ARBA"/>
</dbReference>
<comment type="similarity">
    <text evidence="3 17">Belongs to the cytochrome P450 family.</text>
</comment>
<dbReference type="GO" id="GO:0016125">
    <property type="term" value="P:sterol metabolic process"/>
    <property type="evidence" value="ECO:0007669"/>
    <property type="project" value="TreeGrafter"/>
</dbReference>
<keyword evidence="8" id="KW-1133">Transmembrane helix</keyword>
<dbReference type="GeneID" id="110783981"/>
<dbReference type="CDD" id="cd11043">
    <property type="entry name" value="CYP90-like"/>
    <property type="match status" value="1"/>
</dbReference>
<evidence type="ECO:0000256" key="16">
    <source>
        <dbReference type="PIRSR" id="PIRSR602401-1"/>
    </source>
</evidence>
<evidence type="ECO:0000256" key="7">
    <source>
        <dbReference type="ARBA" id="ARBA00022968"/>
    </source>
</evidence>
<sequence length="479" mass="55284">MELFFCYFFLGFVFLVLLSLQIAFYKHQSLFSFANLPPGRTGWPILGETLEFLSTGWRGHPEKFVFDRMFKYSQECFKTSILGEPVAFVCGPPGNKFLFSNENKFVTTWWPEAVNKVFPTSLQTNSKEESKKMRKLLPQFLKAEALQRYVSIMDTIAQRHFVSEWENKEDVFVFPLAKRYTFWLACRLFLSVDDPNHIARFADPFHLLVSGVISIPVNLPGTPFNKAIKAAEFIRKELRLIINQRKVDLAEKKATTTQDILSHMLTITDENGQNMSEMDIADKILGLLIGGHDTASIVISFIVKYLAELPHVYNAVYEEQMEIAKSKVPGELLTWEDIQKMKYSWNVACEVMRLIPPLQGAFREAMTDFMYAGFTIPKGWKLYWSAYSTHRNPQYFTDPEKFDPSRFDGSGPAPYTYVPFGGGPRMCPGKEYARLEILVFMHNVVKRYRWEKLIPDEKIIADPFPMPAKGLPIRLIPYI</sequence>
<evidence type="ECO:0000313" key="18">
    <source>
        <dbReference type="Proteomes" id="UP000813463"/>
    </source>
</evidence>
<dbReference type="PRINTS" id="PR00463">
    <property type="entry name" value="EP450I"/>
</dbReference>
<evidence type="ECO:0000256" key="9">
    <source>
        <dbReference type="ARBA" id="ARBA00023002"/>
    </source>
</evidence>
<evidence type="ECO:0000256" key="2">
    <source>
        <dbReference type="ARBA" id="ARBA00004606"/>
    </source>
</evidence>